<sequence>MPREIELFGLLLPTLLVAFHVAAVAFWLLDRALARAGLYRFVWHPGLFRVSLLTALFGLLGLAIYR</sequence>
<dbReference type="EMBL" id="AP025592">
    <property type="protein sequence ID" value="BDG10649.1"/>
    <property type="molecule type" value="Genomic_DNA"/>
</dbReference>
<feature type="transmembrane region" description="Helical" evidence="5">
    <location>
        <begin position="7"/>
        <end position="29"/>
    </location>
</feature>
<evidence type="ECO:0000313" key="7">
    <source>
        <dbReference type="Proteomes" id="UP001162734"/>
    </source>
</evidence>
<dbReference type="RefSeq" id="WP_248343149.1">
    <property type="nucleotide sequence ID" value="NZ_AP025592.1"/>
</dbReference>
<evidence type="ECO:0000256" key="1">
    <source>
        <dbReference type="ARBA" id="ARBA00022475"/>
    </source>
</evidence>
<keyword evidence="1" id="KW-1003">Cell membrane</keyword>
<dbReference type="Proteomes" id="UP001162734">
    <property type="component" value="Chromosome"/>
</dbReference>
<keyword evidence="4 5" id="KW-0472">Membrane</keyword>
<keyword evidence="3 5" id="KW-1133">Transmembrane helix</keyword>
<reference evidence="7" key="1">
    <citation type="journal article" date="2022" name="Int. J. Syst. Evol. Microbiol.">
        <title>Anaeromyxobacter oryzae sp. nov., Anaeromyxobacter diazotrophicus sp. nov. and Anaeromyxobacter paludicola sp. nov., isolated from paddy soils.</title>
        <authorList>
            <person name="Itoh H."/>
            <person name="Xu Z."/>
            <person name="Mise K."/>
            <person name="Masuda Y."/>
            <person name="Ushijima N."/>
            <person name="Hayakawa C."/>
            <person name="Shiratori Y."/>
            <person name="Senoo K."/>
        </authorList>
    </citation>
    <scope>NUCLEOTIDE SEQUENCE [LARGE SCALE GENOMIC DNA]</scope>
    <source>
        <strain evidence="7">Red630</strain>
    </source>
</reference>
<protein>
    <recommendedName>
        <fullName evidence="8">DUF1656 domain-containing protein</fullName>
    </recommendedName>
</protein>
<name>A0ABN6NEP1_9BACT</name>
<evidence type="ECO:0000313" key="6">
    <source>
        <dbReference type="EMBL" id="BDG10649.1"/>
    </source>
</evidence>
<evidence type="ECO:0000256" key="3">
    <source>
        <dbReference type="ARBA" id="ARBA00022989"/>
    </source>
</evidence>
<evidence type="ECO:0008006" key="8">
    <source>
        <dbReference type="Google" id="ProtNLM"/>
    </source>
</evidence>
<keyword evidence="7" id="KW-1185">Reference proteome</keyword>
<dbReference type="Pfam" id="PF07869">
    <property type="entry name" value="DUF1656"/>
    <property type="match status" value="1"/>
</dbReference>
<organism evidence="6 7">
    <name type="scientific">Anaeromyxobacter paludicola</name>
    <dbReference type="NCBI Taxonomy" id="2918171"/>
    <lineage>
        <taxon>Bacteria</taxon>
        <taxon>Pseudomonadati</taxon>
        <taxon>Myxococcota</taxon>
        <taxon>Myxococcia</taxon>
        <taxon>Myxococcales</taxon>
        <taxon>Cystobacterineae</taxon>
        <taxon>Anaeromyxobacteraceae</taxon>
        <taxon>Anaeromyxobacter</taxon>
    </lineage>
</organism>
<evidence type="ECO:0000256" key="2">
    <source>
        <dbReference type="ARBA" id="ARBA00022692"/>
    </source>
</evidence>
<gene>
    <name evidence="6" type="ORF">AMPC_37620</name>
</gene>
<keyword evidence="2 5" id="KW-0812">Transmembrane</keyword>
<proteinExistence type="predicted"/>
<evidence type="ECO:0000256" key="4">
    <source>
        <dbReference type="ARBA" id="ARBA00023136"/>
    </source>
</evidence>
<feature type="transmembrane region" description="Helical" evidence="5">
    <location>
        <begin position="41"/>
        <end position="65"/>
    </location>
</feature>
<dbReference type="InterPro" id="IPR012451">
    <property type="entry name" value="DUF1656"/>
</dbReference>
<evidence type="ECO:0000256" key="5">
    <source>
        <dbReference type="SAM" id="Phobius"/>
    </source>
</evidence>
<accession>A0ABN6NEP1</accession>